<evidence type="ECO:0000313" key="2">
    <source>
        <dbReference type="Proteomes" id="UP000070578"/>
    </source>
</evidence>
<dbReference type="AlphaFoldDB" id="A0A139BND6"/>
<comment type="caution">
    <text evidence="1">The sequence shown here is derived from an EMBL/GenBank/DDBJ whole genome shotgun (WGS) entry which is preliminary data.</text>
</comment>
<gene>
    <name evidence="1" type="ORF">AWT59_3373</name>
</gene>
<reference evidence="1 2" key="1">
    <citation type="submission" date="2016-02" db="EMBL/GenBank/DDBJ databases">
        <authorList>
            <person name="Wen L."/>
            <person name="He K."/>
            <person name="Yang H."/>
        </authorList>
    </citation>
    <scope>NUCLEOTIDE SEQUENCE [LARGE SCALE GENOMIC DNA]</scope>
    <source>
        <strain evidence="1">ShG14-8</strain>
    </source>
</reference>
<dbReference type="EMBL" id="LSLI01000225">
    <property type="protein sequence ID" value="KXS30504.1"/>
    <property type="molecule type" value="Genomic_DNA"/>
</dbReference>
<name>A0A139BND6_9PROT</name>
<organism evidence="1 2">
    <name type="scientific">Candidatus Gallionella acididurans</name>
    <dbReference type="NCBI Taxonomy" id="1796491"/>
    <lineage>
        <taxon>Bacteria</taxon>
        <taxon>Pseudomonadati</taxon>
        <taxon>Pseudomonadota</taxon>
        <taxon>Betaproteobacteria</taxon>
        <taxon>Nitrosomonadales</taxon>
        <taxon>Gallionellaceae</taxon>
        <taxon>Gallionella</taxon>
    </lineage>
</organism>
<dbReference type="Proteomes" id="UP000070578">
    <property type="component" value="Unassembled WGS sequence"/>
</dbReference>
<protein>
    <submittedName>
        <fullName evidence="1">Uncharacterized protein</fullName>
    </submittedName>
</protein>
<proteinExistence type="predicted"/>
<evidence type="ECO:0000313" key="1">
    <source>
        <dbReference type="EMBL" id="KXS30504.1"/>
    </source>
</evidence>
<reference evidence="1 2" key="2">
    <citation type="submission" date="2016-03" db="EMBL/GenBank/DDBJ databases">
        <title>New uncultured bacterium of the family Gallionellaceae from acid mine drainage: description and reconstruction of genome based on metagenomic analysis of microbial community.</title>
        <authorList>
            <person name="Kadnikov V."/>
            <person name="Ivasenko D."/>
            <person name="Beletsky A."/>
            <person name="Mardanov A."/>
            <person name="Danilova E."/>
            <person name="Pimenov N."/>
            <person name="Karnachuk O."/>
            <person name="Ravin N."/>
        </authorList>
    </citation>
    <scope>NUCLEOTIDE SEQUENCE [LARGE SCALE GENOMIC DNA]</scope>
    <source>
        <strain evidence="1">ShG14-8</strain>
    </source>
</reference>
<accession>A0A139BND6</accession>
<sequence>MFDDPESHPLLRFAGQRVRMVEAIVELRNRVPYGIVRLVYEMLRFDDHGRLNRDTIMHQNVALADLIADEPTMNDTVVVNARSRFIAQGGRWQPSPTLARSVLQAALGEVKCKSL</sequence>